<accession>A0A8K0J478</accession>
<sequence>MNGYLSNELKTGSRTQDFVKAKHEVCARAGYVPSDTLAVEEQWRSSASAVEQQLAKLLSARPTDLSCLWLPVRIRIRIRRQT</sequence>
<reference evidence="1" key="1">
    <citation type="journal article" date="2020" name="bioRxiv">
        <title>Whole genome comparisons of ergot fungi reveals the divergence and evolution of species within the genus Claviceps are the result of varying mechanisms driving genome evolution and host range expansion.</title>
        <authorList>
            <person name="Wyka S.A."/>
            <person name="Mondo S.J."/>
            <person name="Liu M."/>
            <person name="Dettman J."/>
            <person name="Nalam V."/>
            <person name="Broders K.D."/>
        </authorList>
    </citation>
    <scope>NUCLEOTIDE SEQUENCE</scope>
    <source>
        <strain evidence="1">CCC 489</strain>
    </source>
</reference>
<proteinExistence type="predicted"/>
<keyword evidence="2" id="KW-1185">Reference proteome</keyword>
<protein>
    <submittedName>
        <fullName evidence="1">Uncharacterized protein</fullName>
    </submittedName>
</protein>
<dbReference type="AlphaFoldDB" id="A0A8K0J478"/>
<organism evidence="1 2">
    <name type="scientific">Claviceps africana</name>
    <dbReference type="NCBI Taxonomy" id="83212"/>
    <lineage>
        <taxon>Eukaryota</taxon>
        <taxon>Fungi</taxon>
        <taxon>Dikarya</taxon>
        <taxon>Ascomycota</taxon>
        <taxon>Pezizomycotina</taxon>
        <taxon>Sordariomycetes</taxon>
        <taxon>Hypocreomycetidae</taxon>
        <taxon>Hypocreales</taxon>
        <taxon>Clavicipitaceae</taxon>
        <taxon>Claviceps</taxon>
    </lineage>
</organism>
<evidence type="ECO:0000313" key="1">
    <source>
        <dbReference type="EMBL" id="KAG5922419.1"/>
    </source>
</evidence>
<comment type="caution">
    <text evidence="1">The sequence shown here is derived from an EMBL/GenBank/DDBJ whole genome shotgun (WGS) entry which is preliminary data.</text>
</comment>
<name>A0A8K0J478_9HYPO</name>
<dbReference type="EMBL" id="SRPY01000519">
    <property type="protein sequence ID" value="KAG5922419.1"/>
    <property type="molecule type" value="Genomic_DNA"/>
</dbReference>
<dbReference type="Proteomes" id="UP000811619">
    <property type="component" value="Unassembled WGS sequence"/>
</dbReference>
<gene>
    <name evidence="1" type="ORF">E4U42_005459</name>
</gene>
<evidence type="ECO:0000313" key="2">
    <source>
        <dbReference type="Proteomes" id="UP000811619"/>
    </source>
</evidence>